<comment type="caution">
    <text evidence="1">The sequence shown here is derived from an EMBL/GenBank/DDBJ whole genome shotgun (WGS) entry which is preliminary data.</text>
</comment>
<dbReference type="EMBL" id="CADEAL010004234">
    <property type="protein sequence ID" value="CAB1454963.1"/>
    <property type="molecule type" value="Genomic_DNA"/>
</dbReference>
<evidence type="ECO:0000313" key="2">
    <source>
        <dbReference type="Proteomes" id="UP001153269"/>
    </source>
</evidence>
<sequence>MILTTIMWLHRIPSLLSSPALCEERVWPRAHVQIWVLVIGLLPTVAKLITSSGFSVEHLALRRSRGTRIYLGFRVSLSQLRLSHPEKNRAASRILYPHRAHILGLAPVPHSMPSRLSSLPSPLPSSPLPP</sequence>
<dbReference type="Proteomes" id="UP001153269">
    <property type="component" value="Unassembled WGS sequence"/>
</dbReference>
<evidence type="ECO:0000313" key="1">
    <source>
        <dbReference type="EMBL" id="CAB1454963.1"/>
    </source>
</evidence>
<keyword evidence="2" id="KW-1185">Reference proteome</keyword>
<gene>
    <name evidence="1" type="ORF">PLEPLA_LOCUS42733</name>
</gene>
<organism evidence="1 2">
    <name type="scientific">Pleuronectes platessa</name>
    <name type="common">European plaice</name>
    <dbReference type="NCBI Taxonomy" id="8262"/>
    <lineage>
        <taxon>Eukaryota</taxon>
        <taxon>Metazoa</taxon>
        <taxon>Chordata</taxon>
        <taxon>Craniata</taxon>
        <taxon>Vertebrata</taxon>
        <taxon>Euteleostomi</taxon>
        <taxon>Actinopterygii</taxon>
        <taxon>Neopterygii</taxon>
        <taxon>Teleostei</taxon>
        <taxon>Neoteleostei</taxon>
        <taxon>Acanthomorphata</taxon>
        <taxon>Carangaria</taxon>
        <taxon>Pleuronectiformes</taxon>
        <taxon>Pleuronectoidei</taxon>
        <taxon>Pleuronectidae</taxon>
        <taxon>Pleuronectes</taxon>
    </lineage>
</organism>
<proteinExistence type="predicted"/>
<dbReference type="AlphaFoldDB" id="A0A9N7Z469"/>
<reference evidence="1" key="1">
    <citation type="submission" date="2020-03" db="EMBL/GenBank/DDBJ databases">
        <authorList>
            <person name="Weist P."/>
        </authorList>
    </citation>
    <scope>NUCLEOTIDE SEQUENCE</scope>
</reference>
<protein>
    <submittedName>
        <fullName evidence="1">Uncharacterized protein</fullName>
    </submittedName>
</protein>
<accession>A0A9N7Z469</accession>
<name>A0A9N7Z469_PLEPL</name>